<dbReference type="InterPro" id="IPR002121">
    <property type="entry name" value="HRDC_dom"/>
</dbReference>
<dbReference type="Proteomes" id="UP000230842">
    <property type="component" value="Unassembled WGS sequence"/>
</dbReference>
<evidence type="ECO:0000256" key="8">
    <source>
        <dbReference type="ARBA" id="ARBA00023125"/>
    </source>
</evidence>
<evidence type="ECO:0000313" key="19">
    <source>
        <dbReference type="Proteomes" id="UP000230842"/>
    </source>
</evidence>
<evidence type="ECO:0000259" key="16">
    <source>
        <dbReference type="PROSITE" id="PS51198"/>
    </source>
</evidence>
<dbReference type="RefSeq" id="WP_039370848.1">
    <property type="nucleotide sequence ID" value="NZ_PGEZ01000001.1"/>
</dbReference>
<evidence type="ECO:0000256" key="3">
    <source>
        <dbReference type="ARBA" id="ARBA00022741"/>
    </source>
</evidence>
<comment type="cofactor">
    <cofactor evidence="1">
        <name>Mg(2+)</name>
        <dbReference type="ChEBI" id="CHEBI:18420"/>
    </cofactor>
</comment>
<dbReference type="GO" id="GO:0016887">
    <property type="term" value="F:ATP hydrolysis activity"/>
    <property type="evidence" value="ECO:0007669"/>
    <property type="project" value="RHEA"/>
</dbReference>
<dbReference type="EMBL" id="PGEZ01000001">
    <property type="protein sequence ID" value="PJJ56644.1"/>
    <property type="molecule type" value="Genomic_DNA"/>
</dbReference>
<protein>
    <recommendedName>
        <fullName evidence="12">DNA 3'-5' helicase</fullName>
        <ecNumber evidence="12">5.6.2.4</ecNumber>
    </recommendedName>
</protein>
<keyword evidence="5 14" id="KW-0378">Hydrolase</keyword>
<evidence type="ECO:0000256" key="7">
    <source>
        <dbReference type="ARBA" id="ARBA00022840"/>
    </source>
</evidence>
<organism evidence="18 19">
    <name type="scientific">Mumia flava</name>
    <dbReference type="NCBI Taxonomy" id="1348852"/>
    <lineage>
        <taxon>Bacteria</taxon>
        <taxon>Bacillati</taxon>
        <taxon>Actinomycetota</taxon>
        <taxon>Actinomycetes</taxon>
        <taxon>Propionibacteriales</taxon>
        <taxon>Nocardioidaceae</taxon>
        <taxon>Mumia</taxon>
    </lineage>
</organism>
<evidence type="ECO:0000256" key="14">
    <source>
        <dbReference type="PROSITE-ProRule" id="PRU00560"/>
    </source>
</evidence>
<dbReference type="SUPFAM" id="SSF47819">
    <property type="entry name" value="HRDC-like"/>
    <property type="match status" value="1"/>
</dbReference>
<keyword evidence="4" id="KW-0227">DNA damage</keyword>
<feature type="domain" description="UvrD-like helicase ATP-binding" evidence="16">
    <location>
        <begin position="13"/>
        <end position="294"/>
    </location>
</feature>
<dbReference type="EC" id="5.6.2.4" evidence="12"/>
<keyword evidence="8" id="KW-0238">DNA-binding</keyword>
<dbReference type="GO" id="GO:0000725">
    <property type="term" value="P:recombinational repair"/>
    <property type="evidence" value="ECO:0007669"/>
    <property type="project" value="TreeGrafter"/>
</dbReference>
<comment type="similarity">
    <text evidence="2">Belongs to the helicase family. UvrD subfamily.</text>
</comment>
<dbReference type="FunFam" id="3.40.50.300:FF:001181">
    <property type="entry name" value="DNA helicase"/>
    <property type="match status" value="1"/>
</dbReference>
<dbReference type="Pfam" id="PF00580">
    <property type="entry name" value="UvrD-helicase"/>
    <property type="match status" value="1"/>
</dbReference>
<evidence type="ECO:0000256" key="5">
    <source>
        <dbReference type="ARBA" id="ARBA00022801"/>
    </source>
</evidence>
<keyword evidence="3 14" id="KW-0547">Nucleotide-binding</keyword>
<dbReference type="AlphaFoldDB" id="A0A0B2AVX2"/>
<evidence type="ECO:0000256" key="11">
    <source>
        <dbReference type="ARBA" id="ARBA00034617"/>
    </source>
</evidence>
<dbReference type="CDD" id="cd18807">
    <property type="entry name" value="SF1_C_UvrD"/>
    <property type="match status" value="1"/>
</dbReference>
<evidence type="ECO:0000256" key="10">
    <source>
        <dbReference type="ARBA" id="ARBA00023235"/>
    </source>
</evidence>
<dbReference type="Gene3D" id="3.40.50.300">
    <property type="entry name" value="P-loop containing nucleotide triphosphate hydrolases"/>
    <property type="match status" value="3"/>
</dbReference>
<dbReference type="GO" id="GO:0005524">
    <property type="term" value="F:ATP binding"/>
    <property type="evidence" value="ECO:0007669"/>
    <property type="project" value="UniProtKB-UniRule"/>
</dbReference>
<evidence type="ECO:0000256" key="2">
    <source>
        <dbReference type="ARBA" id="ARBA00009922"/>
    </source>
</evidence>
<dbReference type="InterPro" id="IPR014017">
    <property type="entry name" value="DNA_helicase_UvrD-like_C"/>
</dbReference>
<comment type="catalytic activity">
    <reaction evidence="11">
        <text>Couples ATP hydrolysis with the unwinding of duplex DNA by translocating in the 3'-5' direction.</text>
        <dbReference type="EC" id="5.6.2.4"/>
    </reaction>
</comment>
<proteinExistence type="inferred from homology"/>
<accession>A0A0B2AVX2</accession>
<feature type="domain" description="HRDC" evidence="15">
    <location>
        <begin position="616"/>
        <end position="691"/>
    </location>
</feature>
<dbReference type="PROSITE" id="PS51217">
    <property type="entry name" value="UVRD_HELICASE_CTER"/>
    <property type="match status" value="1"/>
</dbReference>
<dbReference type="Gene3D" id="1.10.150.80">
    <property type="entry name" value="HRDC domain"/>
    <property type="match status" value="1"/>
</dbReference>
<evidence type="ECO:0000259" key="15">
    <source>
        <dbReference type="PROSITE" id="PS50967"/>
    </source>
</evidence>
<evidence type="ECO:0000256" key="13">
    <source>
        <dbReference type="ARBA" id="ARBA00048988"/>
    </source>
</evidence>
<dbReference type="PANTHER" id="PTHR11070:SF69">
    <property type="entry name" value="ATP-DEPENDENT DNA HELICASE UVRD2"/>
    <property type="match status" value="1"/>
</dbReference>
<comment type="catalytic activity">
    <reaction evidence="13">
        <text>ATP + H2O = ADP + phosphate + H(+)</text>
        <dbReference type="Rhea" id="RHEA:13065"/>
        <dbReference type="ChEBI" id="CHEBI:15377"/>
        <dbReference type="ChEBI" id="CHEBI:15378"/>
        <dbReference type="ChEBI" id="CHEBI:30616"/>
        <dbReference type="ChEBI" id="CHEBI:43474"/>
        <dbReference type="ChEBI" id="CHEBI:456216"/>
        <dbReference type="EC" id="5.6.2.4"/>
    </reaction>
</comment>
<dbReference type="InterPro" id="IPR010997">
    <property type="entry name" value="HRDC-like_sf"/>
</dbReference>
<feature type="binding site" evidence="14">
    <location>
        <begin position="34"/>
        <end position="41"/>
    </location>
    <ligand>
        <name>ATP</name>
        <dbReference type="ChEBI" id="CHEBI:30616"/>
    </ligand>
</feature>
<evidence type="ECO:0000256" key="12">
    <source>
        <dbReference type="ARBA" id="ARBA00034808"/>
    </source>
</evidence>
<name>A0A0B2AVX2_9ACTN</name>
<dbReference type="PROSITE" id="PS50967">
    <property type="entry name" value="HRDC"/>
    <property type="match status" value="1"/>
</dbReference>
<dbReference type="GO" id="GO:0043138">
    <property type="term" value="F:3'-5' DNA helicase activity"/>
    <property type="evidence" value="ECO:0007669"/>
    <property type="project" value="UniProtKB-EC"/>
</dbReference>
<dbReference type="CDD" id="cd17932">
    <property type="entry name" value="DEXQc_UvrD"/>
    <property type="match status" value="1"/>
</dbReference>
<dbReference type="OrthoDB" id="9806690at2"/>
<dbReference type="InterPro" id="IPR013986">
    <property type="entry name" value="DExx_box_DNA_helicase_dom_sf"/>
</dbReference>
<dbReference type="InterPro" id="IPR027417">
    <property type="entry name" value="P-loop_NTPase"/>
</dbReference>
<keyword evidence="10" id="KW-0413">Isomerase</keyword>
<dbReference type="PROSITE" id="PS51198">
    <property type="entry name" value="UVRD_HELICASE_ATP_BIND"/>
    <property type="match status" value="1"/>
</dbReference>
<comment type="caution">
    <text evidence="18">The sequence shown here is derived from an EMBL/GenBank/DDBJ whole genome shotgun (WGS) entry which is preliminary data.</text>
</comment>
<evidence type="ECO:0000256" key="4">
    <source>
        <dbReference type="ARBA" id="ARBA00022763"/>
    </source>
</evidence>
<keyword evidence="6 14" id="KW-0347">Helicase</keyword>
<sequence length="691" mass="75618">MPADDRSADSLLEALDPEQREVALALRGPVYVLAGAGTGKTRAITHRIAYGVASGVYKPTEVLAVTFTSRAAGEMRGRLRALGADGVQARTFHAAALRQLGYFWPRLYGHALPELIASKLPLVAEAARRCRVQPDSALLRDLAGEIEWAKVSNVLPDDYPRRAGSAGRGLDAVDPATIAHVMAAYEEVKRDRERMDMEDILLCTASMLADHQDVAAQVRRQYRWLVVDEYQDVNPLQATLLDQWLGGRDDVCVVGDPQQTIYSFAGASPSHLTDFPRRHPGAKRIELVRNYRSTPQVVAAANAVFTRSRRDGVVLRAQRDAGAEVSYTQFADEVAEAEQVAASILALRERGTALRDVAILFRTNAQSEAYEEALAARNLAYVVRGVERFFDRPEVRQAVTLLRGQARGGVPAEDGLVAEVRAVLGSAGYTERAPSSGGAQRDRWESLHALVSMATDLASERPDAGLAELVEDLERRAQHAHAPLADGVTLATLHSAKGLEWSVVFLVGAQEGTIPITYAHGDAAIEEERRLFYVGVTRARDRLEVSWAQARNPGGRASRRPTRFLDGLRPRDAAEERGPGQRRVRRERTLARCRSCDTVLSTGAERKLGRCLDCPSTYDETLYESLRQWRSEQASEQRVPAYCVFTDATLTAIAEARPGGEDELLRVPGVGRGKLAKYGDEVLALVADGAS</sequence>
<dbReference type="InterPro" id="IPR014016">
    <property type="entry name" value="UvrD-like_ATP-bd"/>
</dbReference>
<dbReference type="InterPro" id="IPR044876">
    <property type="entry name" value="HRDC_dom_sf"/>
</dbReference>
<evidence type="ECO:0000313" key="18">
    <source>
        <dbReference type="EMBL" id="PJJ56644.1"/>
    </source>
</evidence>
<gene>
    <name evidence="18" type="ORF">CLV56_0855</name>
</gene>
<dbReference type="GO" id="GO:0033202">
    <property type="term" value="C:DNA helicase complex"/>
    <property type="evidence" value="ECO:0007669"/>
    <property type="project" value="TreeGrafter"/>
</dbReference>
<dbReference type="Pfam" id="PF13361">
    <property type="entry name" value="UvrD_C"/>
    <property type="match status" value="2"/>
</dbReference>
<dbReference type="FunFam" id="1.10.150.80:FF:000002">
    <property type="entry name" value="ATP-dependent DNA helicase RecQ"/>
    <property type="match status" value="1"/>
</dbReference>
<dbReference type="SMART" id="SM00341">
    <property type="entry name" value="HRDC"/>
    <property type="match status" value="1"/>
</dbReference>
<dbReference type="GO" id="GO:0005829">
    <property type="term" value="C:cytosol"/>
    <property type="evidence" value="ECO:0007669"/>
    <property type="project" value="TreeGrafter"/>
</dbReference>
<evidence type="ECO:0000259" key="17">
    <source>
        <dbReference type="PROSITE" id="PS51217"/>
    </source>
</evidence>
<dbReference type="GO" id="GO:0003677">
    <property type="term" value="F:DNA binding"/>
    <property type="evidence" value="ECO:0007669"/>
    <property type="project" value="UniProtKB-KW"/>
</dbReference>
<dbReference type="Pfam" id="PF00570">
    <property type="entry name" value="HRDC"/>
    <property type="match status" value="1"/>
</dbReference>
<dbReference type="SUPFAM" id="SSF52540">
    <property type="entry name" value="P-loop containing nucleoside triphosphate hydrolases"/>
    <property type="match status" value="1"/>
</dbReference>
<keyword evidence="19" id="KW-1185">Reference proteome</keyword>
<dbReference type="PANTHER" id="PTHR11070">
    <property type="entry name" value="UVRD / RECB / PCRA DNA HELICASE FAMILY MEMBER"/>
    <property type="match status" value="1"/>
</dbReference>
<keyword evidence="7 14" id="KW-0067">ATP-binding</keyword>
<dbReference type="InterPro" id="IPR000212">
    <property type="entry name" value="DNA_helicase_UvrD/REP"/>
</dbReference>
<evidence type="ECO:0000256" key="9">
    <source>
        <dbReference type="ARBA" id="ARBA00023204"/>
    </source>
</evidence>
<evidence type="ECO:0000256" key="1">
    <source>
        <dbReference type="ARBA" id="ARBA00001946"/>
    </source>
</evidence>
<feature type="domain" description="UvrD-like helicase C-terminal" evidence="17">
    <location>
        <begin position="294"/>
        <end position="541"/>
    </location>
</feature>
<evidence type="ECO:0000256" key="6">
    <source>
        <dbReference type="ARBA" id="ARBA00022806"/>
    </source>
</evidence>
<dbReference type="Gene3D" id="1.10.10.160">
    <property type="match status" value="1"/>
</dbReference>
<reference evidence="18 19" key="1">
    <citation type="submission" date="2017-11" db="EMBL/GenBank/DDBJ databases">
        <title>Genomic Encyclopedia of Archaeal and Bacterial Type Strains, Phase II (KMG-II): From Individual Species to Whole Genera.</title>
        <authorList>
            <person name="Goeker M."/>
        </authorList>
    </citation>
    <scope>NUCLEOTIDE SEQUENCE [LARGE SCALE GENOMIC DNA]</scope>
    <source>
        <strain evidence="18 19">DSM 27763</strain>
    </source>
</reference>
<keyword evidence="9" id="KW-0234">DNA repair</keyword>